<reference evidence="3" key="2">
    <citation type="submission" date="2025-08" db="UniProtKB">
        <authorList>
            <consortium name="Ensembl"/>
        </authorList>
    </citation>
    <scope>IDENTIFICATION</scope>
</reference>
<evidence type="ECO:0000256" key="1">
    <source>
        <dbReference type="SAM" id="Phobius"/>
    </source>
</evidence>
<accession>A0A8W4FCC9</accession>
<feature type="transmembrane region" description="Helical" evidence="1">
    <location>
        <begin position="65"/>
        <end position="87"/>
    </location>
</feature>
<evidence type="ECO:0000256" key="2">
    <source>
        <dbReference type="SAM" id="SignalP"/>
    </source>
</evidence>
<keyword evidence="1" id="KW-0472">Membrane</keyword>
<organism evidence="3 4">
    <name type="scientific">Sus scrofa</name>
    <name type="common">Pig</name>
    <dbReference type="NCBI Taxonomy" id="9823"/>
    <lineage>
        <taxon>Eukaryota</taxon>
        <taxon>Metazoa</taxon>
        <taxon>Chordata</taxon>
        <taxon>Craniata</taxon>
        <taxon>Vertebrata</taxon>
        <taxon>Euteleostomi</taxon>
        <taxon>Mammalia</taxon>
        <taxon>Eutheria</taxon>
        <taxon>Laurasiatheria</taxon>
        <taxon>Artiodactyla</taxon>
        <taxon>Suina</taxon>
        <taxon>Suidae</taxon>
        <taxon>Sus</taxon>
    </lineage>
</organism>
<dbReference type="Proteomes" id="UP000008227">
    <property type="component" value="Chromosome 10"/>
</dbReference>
<dbReference type="AlphaFoldDB" id="A0A8W4FCC9"/>
<evidence type="ECO:0000313" key="3">
    <source>
        <dbReference type="Ensembl" id="ENSSSCP00000076918.1"/>
    </source>
</evidence>
<keyword evidence="1" id="KW-1133">Transmembrane helix</keyword>
<name>A0A8W4FCC9_PIG</name>
<keyword evidence="1" id="KW-0812">Transmembrane</keyword>
<reference evidence="3" key="1">
    <citation type="journal article" date="2020" name="Gigascience">
        <title>An improved pig reference genome sequence to enable pig genetics and genomics research.</title>
        <authorList>
            <person name="Warr A."/>
            <person name="Affara N."/>
            <person name="Aken B."/>
            <person name="Beiki H."/>
            <person name="Bickhart D.M."/>
            <person name="Billis K."/>
            <person name="Chow W."/>
            <person name="Eory L."/>
            <person name="Finlayson H.A."/>
            <person name="Flicek P."/>
            <person name="Giron C.G."/>
            <person name="Griffin D.K."/>
            <person name="Hall R."/>
            <person name="Hannum G."/>
            <person name="Hourlier T."/>
            <person name="Howe K."/>
            <person name="Hume D.A."/>
            <person name="Izuogu O."/>
            <person name="Kim K."/>
            <person name="Koren S."/>
            <person name="Liu H."/>
            <person name="Manchanda N."/>
            <person name="Martin F.J."/>
            <person name="Nonneman D.J."/>
            <person name="O'Connor R.E."/>
            <person name="Phillippy A.M."/>
            <person name="Rohrer G.A."/>
            <person name="Rosen B.D."/>
            <person name="Rund L.A."/>
            <person name="Sargent C.A."/>
            <person name="Schook L.B."/>
            <person name="Schroeder S.G."/>
            <person name="Schwartz A.S."/>
            <person name="Skinner B.M."/>
            <person name="Talbot R."/>
            <person name="Tseng E."/>
            <person name="Tuggle C.K."/>
            <person name="Watson M."/>
            <person name="Smith T.P.L."/>
            <person name="Archibald A.L."/>
        </authorList>
    </citation>
    <scope>NUCLEOTIDE SEQUENCE [LARGE SCALE GENOMIC DNA]</scope>
    <source>
        <strain evidence="3">Duroc</strain>
    </source>
</reference>
<evidence type="ECO:0000313" key="4">
    <source>
        <dbReference type="Proteomes" id="UP000008227"/>
    </source>
</evidence>
<dbReference type="Ensembl" id="ENSSSCT00000102739.1">
    <property type="protein sequence ID" value="ENSSSCP00000076918.1"/>
    <property type="gene ID" value="ENSSSCG00000060649.1"/>
</dbReference>
<reference evidence="3" key="3">
    <citation type="submission" date="2025-09" db="UniProtKB">
        <authorList>
            <consortium name="Ensembl"/>
        </authorList>
    </citation>
    <scope>IDENTIFICATION</scope>
</reference>
<sequence>MVFVILFLTVLSGYMPRNGIAGAYGNSIFRFLRNYHTVFLHQFTFPPKVIPFAPHSLQHLLFVDFLMMAILAGVKWYLIVVLICISLRMSDAEDLGQCGFNSAFGHTWKSVDGTAGEGGL</sequence>
<proteinExistence type="predicted"/>
<keyword evidence="4" id="KW-1185">Reference proteome</keyword>
<keyword evidence="2" id="KW-0732">Signal</keyword>
<protein>
    <submittedName>
        <fullName evidence="3">Uncharacterized protein</fullName>
    </submittedName>
</protein>
<feature type="signal peptide" evidence="2">
    <location>
        <begin position="1"/>
        <end position="16"/>
    </location>
</feature>
<feature type="chain" id="PRO_5036460310" evidence="2">
    <location>
        <begin position="17"/>
        <end position="120"/>
    </location>
</feature>
<dbReference type="GeneTree" id="ENSGT01150000289256"/>